<dbReference type="Proteomes" id="UP000287033">
    <property type="component" value="Unassembled WGS sequence"/>
</dbReference>
<dbReference type="EMBL" id="BEZZ01002542">
    <property type="protein sequence ID" value="GCC16636.1"/>
    <property type="molecule type" value="Genomic_DNA"/>
</dbReference>
<name>A0A401REX0_CHIPU</name>
<proteinExistence type="predicted"/>
<feature type="transmembrane region" description="Helical" evidence="1">
    <location>
        <begin position="14"/>
        <end position="35"/>
    </location>
</feature>
<reference evidence="2 3" key="1">
    <citation type="journal article" date="2018" name="Nat. Ecol. Evol.">
        <title>Shark genomes provide insights into elasmobranch evolution and the origin of vertebrates.</title>
        <authorList>
            <person name="Hara Y"/>
            <person name="Yamaguchi K"/>
            <person name="Onimaru K"/>
            <person name="Kadota M"/>
            <person name="Koyanagi M"/>
            <person name="Keeley SD"/>
            <person name="Tatsumi K"/>
            <person name="Tanaka K"/>
            <person name="Motone F"/>
            <person name="Kageyama Y"/>
            <person name="Nozu R"/>
            <person name="Adachi N"/>
            <person name="Nishimura O"/>
            <person name="Nakagawa R"/>
            <person name="Tanegashima C"/>
            <person name="Kiyatake I"/>
            <person name="Matsumoto R"/>
            <person name="Murakumo K"/>
            <person name="Nishida K"/>
            <person name="Terakita A"/>
            <person name="Kuratani S"/>
            <person name="Sato K"/>
            <person name="Hyodo S Kuraku.S."/>
        </authorList>
    </citation>
    <scope>NUCLEOTIDE SEQUENCE [LARGE SCALE GENOMIC DNA]</scope>
</reference>
<dbReference type="AlphaFoldDB" id="A0A401REX0"/>
<keyword evidence="1" id="KW-0812">Transmembrane</keyword>
<dbReference type="OrthoDB" id="10484921at2759"/>
<evidence type="ECO:0000256" key="1">
    <source>
        <dbReference type="SAM" id="Phobius"/>
    </source>
</evidence>
<comment type="caution">
    <text evidence="2">The sequence shown here is derived from an EMBL/GenBank/DDBJ whole genome shotgun (WGS) entry which is preliminary data.</text>
</comment>
<evidence type="ECO:0000313" key="2">
    <source>
        <dbReference type="EMBL" id="GCC16636.1"/>
    </source>
</evidence>
<keyword evidence="3" id="KW-1185">Reference proteome</keyword>
<organism evidence="2 3">
    <name type="scientific">Chiloscyllium punctatum</name>
    <name type="common">Brownbanded bambooshark</name>
    <name type="synonym">Hemiscyllium punctatum</name>
    <dbReference type="NCBI Taxonomy" id="137246"/>
    <lineage>
        <taxon>Eukaryota</taxon>
        <taxon>Metazoa</taxon>
        <taxon>Chordata</taxon>
        <taxon>Craniata</taxon>
        <taxon>Vertebrata</taxon>
        <taxon>Chondrichthyes</taxon>
        <taxon>Elasmobranchii</taxon>
        <taxon>Galeomorphii</taxon>
        <taxon>Galeoidea</taxon>
        <taxon>Orectolobiformes</taxon>
        <taxon>Hemiscylliidae</taxon>
        <taxon>Chiloscyllium</taxon>
    </lineage>
</organism>
<gene>
    <name evidence="2" type="ORF">chiPu_0020356</name>
</gene>
<keyword evidence="1" id="KW-0472">Membrane</keyword>
<protein>
    <submittedName>
        <fullName evidence="2">Uncharacterized protein</fullName>
    </submittedName>
</protein>
<accession>A0A401REX0</accession>
<keyword evidence="1" id="KW-1133">Transmembrane helix</keyword>
<evidence type="ECO:0000313" key="3">
    <source>
        <dbReference type="Proteomes" id="UP000287033"/>
    </source>
</evidence>
<sequence length="235" mass="26685">MTPLLNRARGWKRAALLLAVPAVLYLWSWVWPWVLERLRRVRLSLAGPSASVSFKVKCYGQGKVHEDILKKLKISKCEGGAGSPCILFIYKVSRTNEDLRNALEWIANLENETTQKEDIFVAFLLEKISGKSKDLGEEMITDLDVFHENTKVFRVLWKETCGSQPGFRLLQSVLYSQLEPQVHEVVRPQPSSEGPPRGQVSLVLLRQQSADTESLKEVTSATVTTYAWSKLMIQR</sequence>